<gene>
    <name evidence="2" type="ORF">Mgra_00009651</name>
</gene>
<name>A0A8S9ZBE1_9BILA</name>
<sequence length="113" mass="13687">MDKQTKNKFIYDRINDYGQFLSLQNYSKFLESFGIEYSNFNENYNFNDEQIDQLFPILQYPSQKELNLLSLYYLYSLALTLIKSFIQTTAMSYVKKKNYMYIRTTFQSEDFNC</sequence>
<protein>
    <submittedName>
        <fullName evidence="2">Uncharacterized protein</fullName>
    </submittedName>
</protein>
<feature type="transmembrane region" description="Helical" evidence="1">
    <location>
        <begin position="72"/>
        <end position="94"/>
    </location>
</feature>
<organism evidence="2 3">
    <name type="scientific">Meloidogyne graminicola</name>
    <dbReference type="NCBI Taxonomy" id="189291"/>
    <lineage>
        <taxon>Eukaryota</taxon>
        <taxon>Metazoa</taxon>
        <taxon>Ecdysozoa</taxon>
        <taxon>Nematoda</taxon>
        <taxon>Chromadorea</taxon>
        <taxon>Rhabditida</taxon>
        <taxon>Tylenchina</taxon>
        <taxon>Tylenchomorpha</taxon>
        <taxon>Tylenchoidea</taxon>
        <taxon>Meloidogynidae</taxon>
        <taxon>Meloidogyninae</taxon>
        <taxon>Meloidogyne</taxon>
    </lineage>
</organism>
<dbReference type="EMBL" id="JABEBT010000171">
    <property type="protein sequence ID" value="KAF7626949.1"/>
    <property type="molecule type" value="Genomic_DNA"/>
</dbReference>
<reference evidence="2" key="1">
    <citation type="journal article" date="2020" name="Ecol. Evol.">
        <title>Genome structure and content of the rice root-knot nematode (Meloidogyne graminicola).</title>
        <authorList>
            <person name="Phan N.T."/>
            <person name="Danchin E.G.J."/>
            <person name="Klopp C."/>
            <person name="Perfus-Barbeoch L."/>
            <person name="Kozlowski D.K."/>
            <person name="Koutsovoulos G.D."/>
            <person name="Lopez-Roques C."/>
            <person name="Bouchez O."/>
            <person name="Zahm M."/>
            <person name="Besnard G."/>
            <person name="Bellafiore S."/>
        </authorList>
    </citation>
    <scope>NUCLEOTIDE SEQUENCE</scope>
    <source>
        <strain evidence="2">VN-18</strain>
    </source>
</reference>
<keyword evidence="1" id="KW-0812">Transmembrane</keyword>
<accession>A0A8S9ZBE1</accession>
<evidence type="ECO:0000256" key="1">
    <source>
        <dbReference type="SAM" id="Phobius"/>
    </source>
</evidence>
<evidence type="ECO:0000313" key="2">
    <source>
        <dbReference type="EMBL" id="KAF7626949.1"/>
    </source>
</evidence>
<keyword evidence="3" id="KW-1185">Reference proteome</keyword>
<evidence type="ECO:0000313" key="3">
    <source>
        <dbReference type="Proteomes" id="UP000605970"/>
    </source>
</evidence>
<keyword evidence="1" id="KW-0472">Membrane</keyword>
<dbReference type="Proteomes" id="UP000605970">
    <property type="component" value="Unassembled WGS sequence"/>
</dbReference>
<keyword evidence="1" id="KW-1133">Transmembrane helix</keyword>
<proteinExistence type="predicted"/>
<dbReference type="AlphaFoldDB" id="A0A8S9ZBE1"/>
<comment type="caution">
    <text evidence="2">The sequence shown here is derived from an EMBL/GenBank/DDBJ whole genome shotgun (WGS) entry which is preliminary data.</text>
</comment>